<keyword evidence="2" id="KW-1185">Reference proteome</keyword>
<gene>
    <name evidence="1" type="ORF">K457DRAFT_141393</name>
</gene>
<protein>
    <submittedName>
        <fullName evidence="1">Uncharacterized protein</fullName>
    </submittedName>
</protein>
<dbReference type="Proteomes" id="UP000078512">
    <property type="component" value="Unassembled WGS sequence"/>
</dbReference>
<name>A0A197JJ54_9FUNG</name>
<sequence>MSHFKYGYAMSDIPGDKRIITPPMLGNKISLSLGHTSTFVFIGTKAEILEWFRTVGPSKTVQAVLFYDRPASDPLSPKVDLVFDLIPYPNPDLTWLQYYQSFYRSDPSLEDYRLEIRPEQPKYDAEVEPLYRMYAKNGVNLGDMATALEKKWSQPPTKNYLDMVKEVFMEREEADEHAQEVAEETKKRDEAAQDVDLEDIVVSAPSDVIGAVHLATIRR</sequence>
<evidence type="ECO:0000313" key="1">
    <source>
        <dbReference type="EMBL" id="OAQ25180.1"/>
    </source>
</evidence>
<accession>A0A197JJ54</accession>
<reference evidence="1 2" key="1">
    <citation type="submission" date="2016-05" db="EMBL/GenBank/DDBJ databases">
        <title>Genome sequencing reveals origins of a unique bacterial endosymbiosis in the earliest lineages of terrestrial Fungi.</title>
        <authorList>
            <consortium name="DOE Joint Genome Institute"/>
            <person name="Uehling J."/>
            <person name="Gryganskyi A."/>
            <person name="Hameed K."/>
            <person name="Tschaplinski T."/>
            <person name="Misztal P."/>
            <person name="Wu S."/>
            <person name="Desiro A."/>
            <person name="Vande Pol N."/>
            <person name="Du Z.-Y."/>
            <person name="Zienkiewicz A."/>
            <person name="Zienkiewicz K."/>
            <person name="Morin E."/>
            <person name="Tisserant E."/>
            <person name="Splivallo R."/>
            <person name="Hainaut M."/>
            <person name="Henrissat B."/>
            <person name="Ohm R."/>
            <person name="Kuo A."/>
            <person name="Yan J."/>
            <person name="Lipzen A."/>
            <person name="Nolan M."/>
            <person name="Labutti K."/>
            <person name="Barry K."/>
            <person name="Goldstein A."/>
            <person name="Labbe J."/>
            <person name="Schadt C."/>
            <person name="Tuskan G."/>
            <person name="Grigoriev I."/>
            <person name="Martin F."/>
            <person name="Vilgalys R."/>
            <person name="Bonito G."/>
        </authorList>
    </citation>
    <scope>NUCLEOTIDE SEQUENCE [LARGE SCALE GENOMIC DNA]</scope>
    <source>
        <strain evidence="1 2">AG-77</strain>
    </source>
</reference>
<proteinExistence type="predicted"/>
<dbReference type="OrthoDB" id="2407359at2759"/>
<dbReference type="EMBL" id="KV442082">
    <property type="protein sequence ID" value="OAQ25180.1"/>
    <property type="molecule type" value="Genomic_DNA"/>
</dbReference>
<organism evidence="1 2">
    <name type="scientific">Linnemannia elongata AG-77</name>
    <dbReference type="NCBI Taxonomy" id="1314771"/>
    <lineage>
        <taxon>Eukaryota</taxon>
        <taxon>Fungi</taxon>
        <taxon>Fungi incertae sedis</taxon>
        <taxon>Mucoromycota</taxon>
        <taxon>Mortierellomycotina</taxon>
        <taxon>Mortierellomycetes</taxon>
        <taxon>Mortierellales</taxon>
        <taxon>Mortierellaceae</taxon>
        <taxon>Linnemannia</taxon>
    </lineage>
</organism>
<dbReference type="AlphaFoldDB" id="A0A197JJ54"/>
<evidence type="ECO:0000313" key="2">
    <source>
        <dbReference type="Proteomes" id="UP000078512"/>
    </source>
</evidence>